<dbReference type="Proteomes" id="UP000022272">
    <property type="component" value="Unassembled WGS sequence"/>
</dbReference>
<proteinExistence type="predicted"/>
<dbReference type="AlphaFoldDB" id="A0A015ZBJ9"/>
<gene>
    <name evidence="1" type="ORF">M076_5188</name>
</gene>
<name>A0A015ZBJ9_BACFG</name>
<evidence type="ECO:0000313" key="2">
    <source>
        <dbReference type="Proteomes" id="UP000022272"/>
    </source>
</evidence>
<dbReference type="InterPro" id="IPR038472">
    <property type="entry name" value="DndE_sf"/>
</dbReference>
<evidence type="ECO:0000313" key="1">
    <source>
        <dbReference type="EMBL" id="EXZ41702.1"/>
    </source>
</evidence>
<accession>A0A015ZBJ9</accession>
<dbReference type="Gene3D" id="1.10.1220.160">
    <property type="entry name" value="DNA sulphur modification protein DndE"/>
    <property type="match status" value="1"/>
</dbReference>
<dbReference type="RefSeq" id="WP_032571939.1">
    <property type="nucleotide sequence ID" value="NZ_JGDM01000197.1"/>
</dbReference>
<organism evidence="1 2">
    <name type="scientific">Bacteroides fragilis str. 2-F-2 #4</name>
    <dbReference type="NCBI Taxonomy" id="1339280"/>
    <lineage>
        <taxon>Bacteria</taxon>
        <taxon>Pseudomonadati</taxon>
        <taxon>Bacteroidota</taxon>
        <taxon>Bacteroidia</taxon>
        <taxon>Bacteroidales</taxon>
        <taxon>Bacteroidaceae</taxon>
        <taxon>Bacteroides</taxon>
    </lineage>
</organism>
<comment type="caution">
    <text evidence="1">The sequence shown here is derived from an EMBL/GenBank/DDBJ whole genome shotgun (WGS) entry which is preliminary data.</text>
</comment>
<dbReference type="InterPro" id="IPR014969">
    <property type="entry name" value="DNA_S_DndE"/>
</dbReference>
<sequence length="74" mass="8641">MQINIKTSEQNQIVVKSLTTKLPYGTKENVIARIALGYSLQTGKKFQTTDFNLYDSKGKEYKDHTLFDEKYRDF</sequence>
<dbReference type="EMBL" id="JGDM01000197">
    <property type="protein sequence ID" value="EXZ41702.1"/>
    <property type="molecule type" value="Genomic_DNA"/>
</dbReference>
<feature type="non-terminal residue" evidence="1">
    <location>
        <position position="74"/>
    </location>
</feature>
<reference evidence="1 2" key="1">
    <citation type="submission" date="2014-02" db="EMBL/GenBank/DDBJ databases">
        <authorList>
            <person name="Sears C."/>
            <person name="Carroll K."/>
            <person name="Sack B.R."/>
            <person name="Qadri F."/>
            <person name="Myers L.L."/>
            <person name="Chung G.-T."/>
            <person name="Escheverria P."/>
            <person name="Fraser C.M."/>
            <person name="Sadzewicz L."/>
            <person name="Shefchek K.A."/>
            <person name="Tallon L."/>
            <person name="Das S.P."/>
            <person name="Daugherty S."/>
            <person name="Mongodin E.F."/>
        </authorList>
    </citation>
    <scope>NUCLEOTIDE SEQUENCE [LARGE SCALE GENOMIC DNA]</scope>
    <source>
        <strain evidence="1 2">2-F-2 #4</strain>
    </source>
</reference>
<protein>
    <submittedName>
        <fullName evidence="1">Uncharacterized protein</fullName>
    </submittedName>
</protein>
<dbReference type="Pfam" id="PF08870">
    <property type="entry name" value="DndE"/>
    <property type="match status" value="1"/>
</dbReference>